<keyword evidence="3" id="KW-0812">Transmembrane</keyword>
<evidence type="ECO:0000256" key="4">
    <source>
        <dbReference type="ARBA" id="ARBA00022989"/>
    </source>
</evidence>
<evidence type="ECO:0000256" key="2">
    <source>
        <dbReference type="ARBA" id="ARBA00006824"/>
    </source>
</evidence>
<dbReference type="Pfam" id="PF04117">
    <property type="entry name" value="Mpv17_PMP22"/>
    <property type="match status" value="1"/>
</dbReference>
<dbReference type="PANTHER" id="PTHR11266:SF50">
    <property type="entry name" value="VACUOLAR MEMBRANE PROTEIN YOR292C"/>
    <property type="match status" value="1"/>
</dbReference>
<organism evidence="7 8">
    <name type="scientific">Phycomyces blakesleeanus</name>
    <dbReference type="NCBI Taxonomy" id="4837"/>
    <lineage>
        <taxon>Eukaryota</taxon>
        <taxon>Fungi</taxon>
        <taxon>Fungi incertae sedis</taxon>
        <taxon>Mucoromycota</taxon>
        <taxon>Mucoromycotina</taxon>
        <taxon>Mucoromycetes</taxon>
        <taxon>Mucorales</taxon>
        <taxon>Phycomycetaceae</taxon>
        <taxon>Phycomyces</taxon>
    </lineage>
</organism>
<sequence length="264" mass="30337">MQSLRTFRDFYNRSYDKRPILTLCVTNGILGALSDTLAQSITHYDYHVKKKEGLRSLAASKDHTHRLHLEDRLPDSLQQDEILCTPPPTWEPTRTLRFAAYNFSVAPLLGKWFMFLDKFFPMPAVAATASKAVQKAVGRQKDITAIKRMVADQALFAPAGLTMFFTIMGFIETKKWEGVQEKFRDAFLPALVMNYKVWPVVQLINFKVMPLQYRLPFVSSLGIMWNAYLSWINNASKKKEYTQEHLMVDDGQTRVDPPIEIQAP</sequence>
<evidence type="ECO:0000256" key="3">
    <source>
        <dbReference type="ARBA" id="ARBA00022692"/>
    </source>
</evidence>
<keyword evidence="8" id="KW-1185">Reference proteome</keyword>
<dbReference type="PANTHER" id="PTHR11266">
    <property type="entry name" value="PEROXISOMAL MEMBRANE PROTEIN 2, PXMP2 MPV17"/>
    <property type="match status" value="1"/>
</dbReference>
<evidence type="ECO:0000313" key="8">
    <source>
        <dbReference type="Proteomes" id="UP001448207"/>
    </source>
</evidence>
<evidence type="ECO:0000256" key="6">
    <source>
        <dbReference type="RuleBase" id="RU363053"/>
    </source>
</evidence>
<keyword evidence="4" id="KW-1133">Transmembrane helix</keyword>
<keyword evidence="5" id="KW-0472">Membrane</keyword>
<dbReference type="InterPro" id="IPR007248">
    <property type="entry name" value="Mpv17_PMP22"/>
</dbReference>
<dbReference type="Proteomes" id="UP001448207">
    <property type="component" value="Unassembled WGS sequence"/>
</dbReference>
<comment type="caution">
    <text evidence="7">The sequence shown here is derived from an EMBL/GenBank/DDBJ whole genome shotgun (WGS) entry which is preliminary data.</text>
</comment>
<accession>A0ABR3BAB2</accession>
<evidence type="ECO:0000256" key="5">
    <source>
        <dbReference type="ARBA" id="ARBA00023136"/>
    </source>
</evidence>
<reference evidence="7 8" key="1">
    <citation type="submission" date="2024-04" db="EMBL/GenBank/DDBJ databases">
        <title>Symmetric and asymmetric DNA N6-adenine methylation regulates different biological responses in Mucorales.</title>
        <authorList>
            <consortium name="Lawrence Berkeley National Laboratory"/>
            <person name="Lax C."/>
            <person name="Mondo S.J."/>
            <person name="Osorio-Concepcion M."/>
            <person name="Muszewska A."/>
            <person name="Corrochano-Luque M."/>
            <person name="Gutierrez G."/>
            <person name="Riley R."/>
            <person name="Lipzen A."/>
            <person name="Guo J."/>
            <person name="Hundley H."/>
            <person name="Amirebrahimi M."/>
            <person name="Ng V."/>
            <person name="Lorenzo-Gutierrez D."/>
            <person name="Binder U."/>
            <person name="Yang J."/>
            <person name="Song Y."/>
            <person name="Canovas D."/>
            <person name="Navarro E."/>
            <person name="Freitag M."/>
            <person name="Gabaldon T."/>
            <person name="Grigoriev I.V."/>
            <person name="Corrochano L.M."/>
            <person name="Nicolas F.E."/>
            <person name="Garre V."/>
        </authorList>
    </citation>
    <scope>NUCLEOTIDE SEQUENCE [LARGE SCALE GENOMIC DNA]</scope>
    <source>
        <strain evidence="7 8">L51</strain>
    </source>
</reference>
<proteinExistence type="inferred from homology"/>
<name>A0ABR3BAB2_PHYBL</name>
<protein>
    <submittedName>
        <fullName evidence="7">Uncharacterized protein</fullName>
    </submittedName>
</protein>
<comment type="subcellular location">
    <subcellularLocation>
        <location evidence="1">Membrane</location>
        <topology evidence="1">Multi-pass membrane protein</topology>
    </subcellularLocation>
</comment>
<evidence type="ECO:0000313" key="7">
    <source>
        <dbReference type="EMBL" id="KAL0092984.1"/>
    </source>
</evidence>
<evidence type="ECO:0000256" key="1">
    <source>
        <dbReference type="ARBA" id="ARBA00004141"/>
    </source>
</evidence>
<comment type="similarity">
    <text evidence="2 6">Belongs to the peroxisomal membrane protein PXMP2/4 family.</text>
</comment>
<dbReference type="EMBL" id="JBCLYO010000002">
    <property type="protein sequence ID" value="KAL0092984.1"/>
    <property type="molecule type" value="Genomic_DNA"/>
</dbReference>
<gene>
    <name evidence="7" type="ORF">J3Q64DRAFT_1819047</name>
</gene>